<dbReference type="RefSeq" id="WP_042233535.1">
    <property type="nucleotide sequence ID" value="NZ_BQWH01000019.1"/>
</dbReference>
<evidence type="ECO:0000313" key="7">
    <source>
        <dbReference type="EMBL" id="QAV20905.1"/>
    </source>
</evidence>
<dbReference type="Gene3D" id="3.60.21.10">
    <property type="match status" value="1"/>
</dbReference>
<evidence type="ECO:0000256" key="4">
    <source>
        <dbReference type="ARBA" id="ARBA00061089"/>
    </source>
</evidence>
<comment type="similarity">
    <text evidence="4">Belongs to the metallophosphoesterase superfamily.</text>
</comment>
<dbReference type="GO" id="GO:0016020">
    <property type="term" value="C:membrane"/>
    <property type="evidence" value="ECO:0007669"/>
    <property type="project" value="GOC"/>
</dbReference>
<dbReference type="FunFam" id="3.60.21.10:FF:000028">
    <property type="entry name" value="Putative metallophosphoesterase"/>
    <property type="match status" value="1"/>
</dbReference>
<evidence type="ECO:0000256" key="2">
    <source>
        <dbReference type="ARBA" id="ARBA00022723"/>
    </source>
</evidence>
<name>A0A410X2R7_9BACL</name>
<dbReference type="InterPro" id="IPR004843">
    <property type="entry name" value="Calcineurin-like_PHP"/>
</dbReference>
<dbReference type="EMBL" id="CP026520">
    <property type="protein sequence ID" value="QAV20905.1"/>
    <property type="molecule type" value="Genomic_DNA"/>
</dbReference>
<proteinExistence type="inferred from homology"/>
<dbReference type="EMBL" id="JAMDMJ010000042">
    <property type="protein sequence ID" value="MCY9599335.1"/>
    <property type="molecule type" value="Genomic_DNA"/>
</dbReference>
<evidence type="ECO:0000259" key="5">
    <source>
        <dbReference type="Pfam" id="PF00149"/>
    </source>
</evidence>
<dbReference type="CDD" id="cd07385">
    <property type="entry name" value="MPP_YkuE_C"/>
    <property type="match status" value="1"/>
</dbReference>
<keyword evidence="9" id="KW-1185">Reference proteome</keyword>
<reference evidence="7 8" key="1">
    <citation type="submission" date="2018-01" db="EMBL/GenBank/DDBJ databases">
        <title>The whole genome sequencing and assembly of Paenibacillus chitinolyticus KCCM 41400 strain.</title>
        <authorList>
            <person name="Kim J.-Y."/>
            <person name="Park M.-K."/>
            <person name="Lee Y.-J."/>
            <person name="Yi H."/>
            <person name="Bahn Y.-S."/>
            <person name="Kim J.F."/>
            <person name="Lee D.-W."/>
        </authorList>
    </citation>
    <scope>NUCLEOTIDE SEQUENCE [LARGE SCALE GENOMIC DNA]</scope>
    <source>
        <strain evidence="7 8">KCCM 41400</strain>
    </source>
</reference>
<dbReference type="GO" id="GO:0009245">
    <property type="term" value="P:lipid A biosynthetic process"/>
    <property type="evidence" value="ECO:0007669"/>
    <property type="project" value="TreeGrafter"/>
</dbReference>
<dbReference type="GeneID" id="95378200"/>
<dbReference type="AlphaFoldDB" id="A0A410X2R7"/>
<gene>
    <name evidence="6" type="ORF">M5X16_26695</name>
    <name evidence="7" type="ORF">PC41400_25750</name>
</gene>
<dbReference type="PANTHER" id="PTHR31302:SF31">
    <property type="entry name" value="PHOSPHODIESTERASE YAEI"/>
    <property type="match status" value="1"/>
</dbReference>
<dbReference type="KEGG" id="pchi:PC41400_25750"/>
<evidence type="ECO:0000313" key="9">
    <source>
        <dbReference type="Proteomes" id="UP001527202"/>
    </source>
</evidence>
<dbReference type="Pfam" id="PF00149">
    <property type="entry name" value="Metallophos"/>
    <property type="match status" value="1"/>
</dbReference>
<feature type="domain" description="Calcineurin-like phosphoesterase" evidence="5">
    <location>
        <begin position="62"/>
        <end position="223"/>
    </location>
</feature>
<evidence type="ECO:0000256" key="1">
    <source>
        <dbReference type="ARBA" id="ARBA00001968"/>
    </source>
</evidence>
<dbReference type="SUPFAM" id="SSF56300">
    <property type="entry name" value="Metallo-dependent phosphatases"/>
    <property type="match status" value="1"/>
</dbReference>
<dbReference type="GO" id="GO:0046872">
    <property type="term" value="F:metal ion binding"/>
    <property type="evidence" value="ECO:0007669"/>
    <property type="project" value="UniProtKB-KW"/>
</dbReference>
<dbReference type="GO" id="GO:0008758">
    <property type="term" value="F:UDP-2,3-diacylglucosamine hydrolase activity"/>
    <property type="evidence" value="ECO:0007669"/>
    <property type="project" value="TreeGrafter"/>
</dbReference>
<dbReference type="Proteomes" id="UP000288943">
    <property type="component" value="Chromosome"/>
</dbReference>
<evidence type="ECO:0000256" key="3">
    <source>
        <dbReference type="ARBA" id="ARBA00022801"/>
    </source>
</evidence>
<evidence type="ECO:0000313" key="6">
    <source>
        <dbReference type="EMBL" id="MCY9599335.1"/>
    </source>
</evidence>
<dbReference type="Proteomes" id="UP001527202">
    <property type="component" value="Unassembled WGS sequence"/>
</dbReference>
<comment type="cofactor">
    <cofactor evidence="1">
        <name>a divalent metal cation</name>
        <dbReference type="ChEBI" id="CHEBI:60240"/>
    </cofactor>
</comment>
<dbReference type="OrthoDB" id="9780884at2"/>
<keyword evidence="2" id="KW-0479">Metal-binding</keyword>
<reference evidence="6 9" key="2">
    <citation type="submission" date="2022-05" db="EMBL/GenBank/DDBJ databases">
        <title>Genome Sequencing of Bee-Associated Microbes.</title>
        <authorList>
            <person name="Dunlap C."/>
        </authorList>
    </citation>
    <scope>NUCLEOTIDE SEQUENCE [LARGE SCALE GENOMIC DNA]</scope>
    <source>
        <strain evidence="6 9">NRRL B-23120</strain>
    </source>
</reference>
<dbReference type="PANTHER" id="PTHR31302">
    <property type="entry name" value="TRANSMEMBRANE PROTEIN WITH METALLOPHOSPHOESTERASE DOMAIN-RELATED"/>
    <property type="match status" value="1"/>
</dbReference>
<dbReference type="InterPro" id="IPR051158">
    <property type="entry name" value="Metallophosphoesterase_sf"/>
</dbReference>
<organism evidence="7 8">
    <name type="scientific">Paenibacillus chitinolyticus</name>
    <dbReference type="NCBI Taxonomy" id="79263"/>
    <lineage>
        <taxon>Bacteria</taxon>
        <taxon>Bacillati</taxon>
        <taxon>Bacillota</taxon>
        <taxon>Bacilli</taxon>
        <taxon>Bacillales</taxon>
        <taxon>Paenibacillaceae</taxon>
        <taxon>Paenibacillus</taxon>
    </lineage>
</organism>
<accession>A0A410X2R7</accession>
<sequence>MDLNPKMTRRAFLAKGKFLIGALLAAPFVSYGYARFAEPHWIRTKHVRLELERLPQAFDGVRVVQFSDVHVGPYLAPGDLPQLVDMINALKPDLLCFTGDLYDYRVYDGSLVSQALAALKAPLGKFAVLGNHDYYGSPVETEKVLKPGGFELLTNRSVAVGKDKALIRVAGVDDMWEGRPDLDRALKSVRRDDFVLLLSHAPDFADIALEAPVDMQLSGHSHGGQVRLPFYGAITTPMYGRKYVDGLYKLGGGKLHVYTNRGIGMTMHPVRFWCRPELTVFTLKKRL</sequence>
<dbReference type="InterPro" id="IPR029052">
    <property type="entry name" value="Metallo-depent_PP-like"/>
</dbReference>
<evidence type="ECO:0000313" key="8">
    <source>
        <dbReference type="Proteomes" id="UP000288943"/>
    </source>
</evidence>
<keyword evidence="3" id="KW-0378">Hydrolase</keyword>
<protein>
    <submittedName>
        <fullName evidence="7">Metallophosphoesterase</fullName>
    </submittedName>
</protein>